<dbReference type="EMBL" id="CP014674">
    <property type="protein sequence ID" value="AOX17924.1"/>
    <property type="molecule type" value="Genomic_DNA"/>
</dbReference>
<dbReference type="InterPro" id="IPR010281">
    <property type="entry name" value="DUF885"/>
</dbReference>
<proteinExistence type="predicted"/>
<dbReference type="STRING" id="153496.A0U89_13225"/>
<accession>A0A1D8UWA8</accession>
<dbReference type="eggNOG" id="COG4805">
    <property type="taxonomic scope" value="Bacteria"/>
</dbReference>
<name>A0A1D8UWA8_9PROT</name>
<dbReference type="OrthoDB" id="9763405at2"/>
<dbReference type="Pfam" id="PF05960">
    <property type="entry name" value="DUF885"/>
    <property type="match status" value="1"/>
</dbReference>
<keyword evidence="2" id="KW-1185">Reference proteome</keyword>
<gene>
    <name evidence="1" type="ORF">A0U89_13225</name>
</gene>
<reference evidence="1 2" key="1">
    <citation type="journal article" date="2016" name="Microb. Cell Fact.">
        <title>Dissection of exopolysaccharide biosynthesis in Kozakia baliensis.</title>
        <authorList>
            <person name="Brandt J.U."/>
            <person name="Jakob F."/>
            <person name="Behr J."/>
            <person name="Geissler A.J."/>
            <person name="Vogel R.F."/>
        </authorList>
    </citation>
    <scope>NUCLEOTIDE SEQUENCE [LARGE SCALE GENOMIC DNA]</scope>
    <source>
        <strain evidence="1 2">DSM 14400</strain>
    </source>
</reference>
<evidence type="ECO:0000313" key="1">
    <source>
        <dbReference type="EMBL" id="AOX17924.1"/>
    </source>
</evidence>
<dbReference type="PANTHER" id="PTHR33361:SF16">
    <property type="entry name" value="DUF885 DOMAIN-CONTAINING PROTEIN"/>
    <property type="match status" value="1"/>
</dbReference>
<dbReference type="RefSeq" id="WP_070403440.1">
    <property type="nucleotide sequence ID" value="NZ_BJVW01000005.1"/>
</dbReference>
<sequence length="590" mass="67161">MKHIRRLAPMALTCLLASSSALAAGANSDEALRQFDELLNEQWQYQLRETPDLATTIGDTRYNDRWSDYSLQHVQETRTAVTDFLKRFRAVNPLLLDDQRKISRAMMIDRLKMRLKGILLKTYEMPVDQVEGIQLFFPGFVSSIPFETTKNYEDYLARLHALPAALTQITAVLRQGEKDGLMPPRYLLEKSAEQTRQIAEPTGENNVFGQPVLHFPGTISVAERARLHDAILQAVDKEVRPAYAQFAQFLKTEYAPKGRSQEGIWALPNGTALYRYDVRLQTTSRMAPMQIHQLGLEQVARIEREMTEIAHKLGFADLAALRASVDHDPKLYAHSRDEIVEKYRGYIAQMWPQLPRLFNHIPKTKLEVRPVEQYREADAAGAEYHQGTPDGARPGIVFVNTGDYAKRDLYTIEDTAYHEGVPGHHFQISTAQILPLPPFRQQGDYNAYIEGWALYAEGLGKELGFYQNAYNDYGRLNGELLRADRLVLDTGVHDKHWTRAQMIAFFHAHPPTNEPDMQAETDRYIAWPGQALGYMLGQQTILKLRAHAQKELGAKFDIRAFHDIVLSGGAMPLDMLSTRVEEWIKKTKAG</sequence>
<protein>
    <submittedName>
        <fullName evidence="1">Uncharacterized protein</fullName>
    </submittedName>
</protein>
<organism evidence="1 2">
    <name type="scientific">Kozakia baliensis</name>
    <dbReference type="NCBI Taxonomy" id="153496"/>
    <lineage>
        <taxon>Bacteria</taxon>
        <taxon>Pseudomonadati</taxon>
        <taxon>Pseudomonadota</taxon>
        <taxon>Alphaproteobacteria</taxon>
        <taxon>Acetobacterales</taxon>
        <taxon>Acetobacteraceae</taxon>
        <taxon>Kozakia</taxon>
    </lineage>
</organism>
<dbReference type="PANTHER" id="PTHR33361">
    <property type="entry name" value="GLR0591 PROTEIN"/>
    <property type="match status" value="1"/>
</dbReference>
<dbReference type="AlphaFoldDB" id="A0A1D8UWA8"/>
<evidence type="ECO:0000313" key="2">
    <source>
        <dbReference type="Proteomes" id="UP000179145"/>
    </source>
</evidence>
<dbReference type="Proteomes" id="UP000179145">
    <property type="component" value="Chromosome"/>
</dbReference>
<dbReference type="KEGG" id="kba:A0U89_13225"/>